<accession>A0ABR0AT81</accession>
<sequence length="97" mass="10342">MKFFSPGSTEILPRPLEAVDPRVLPTALFPLDAMGATGSNNNKGVSICLQLVRKKKWDVKKPKIAGSKIVAAVHEKLKAAKALSSQASPVGDEEDSD</sequence>
<gene>
    <name evidence="1" type="ORF">OUZ56_017428</name>
</gene>
<protein>
    <submittedName>
        <fullName evidence="1">Uncharacterized protein</fullName>
    </submittedName>
</protein>
<name>A0ABR0AT81_9CRUS</name>
<reference evidence="1 2" key="1">
    <citation type="journal article" date="2023" name="Nucleic Acids Res.">
        <title>The hologenome of Daphnia magna reveals possible DNA methylation and microbiome-mediated evolution of the host genome.</title>
        <authorList>
            <person name="Chaturvedi A."/>
            <person name="Li X."/>
            <person name="Dhandapani V."/>
            <person name="Marshall H."/>
            <person name="Kissane S."/>
            <person name="Cuenca-Cambronero M."/>
            <person name="Asole G."/>
            <person name="Calvet F."/>
            <person name="Ruiz-Romero M."/>
            <person name="Marangio P."/>
            <person name="Guigo R."/>
            <person name="Rago D."/>
            <person name="Mirbahai L."/>
            <person name="Eastwood N."/>
            <person name="Colbourne J.K."/>
            <person name="Zhou J."/>
            <person name="Mallon E."/>
            <person name="Orsini L."/>
        </authorList>
    </citation>
    <scope>NUCLEOTIDE SEQUENCE [LARGE SCALE GENOMIC DNA]</scope>
    <source>
        <strain evidence="1">LRV0_1</strain>
    </source>
</reference>
<dbReference type="EMBL" id="JAOYFB010000038">
    <property type="protein sequence ID" value="KAK4028168.1"/>
    <property type="molecule type" value="Genomic_DNA"/>
</dbReference>
<comment type="caution">
    <text evidence="1">The sequence shown here is derived from an EMBL/GenBank/DDBJ whole genome shotgun (WGS) entry which is preliminary data.</text>
</comment>
<evidence type="ECO:0000313" key="2">
    <source>
        <dbReference type="Proteomes" id="UP001234178"/>
    </source>
</evidence>
<evidence type="ECO:0000313" key="1">
    <source>
        <dbReference type="EMBL" id="KAK4028168.1"/>
    </source>
</evidence>
<proteinExistence type="predicted"/>
<dbReference type="Proteomes" id="UP001234178">
    <property type="component" value="Unassembled WGS sequence"/>
</dbReference>
<organism evidence="1 2">
    <name type="scientific">Daphnia magna</name>
    <dbReference type="NCBI Taxonomy" id="35525"/>
    <lineage>
        <taxon>Eukaryota</taxon>
        <taxon>Metazoa</taxon>
        <taxon>Ecdysozoa</taxon>
        <taxon>Arthropoda</taxon>
        <taxon>Crustacea</taxon>
        <taxon>Branchiopoda</taxon>
        <taxon>Diplostraca</taxon>
        <taxon>Cladocera</taxon>
        <taxon>Anomopoda</taxon>
        <taxon>Daphniidae</taxon>
        <taxon>Daphnia</taxon>
    </lineage>
</organism>
<keyword evidence="2" id="KW-1185">Reference proteome</keyword>